<dbReference type="AlphaFoldDB" id="A0A7J6GF57"/>
<comment type="catalytic activity">
    <reaction evidence="4">
        <text>2-hydroxy-2-methylpropanenitrile = acetone + hydrogen cyanide</text>
        <dbReference type="Rhea" id="RHEA:11932"/>
        <dbReference type="ChEBI" id="CHEBI:15347"/>
        <dbReference type="ChEBI" id="CHEBI:15348"/>
        <dbReference type="ChEBI" id="CHEBI:18407"/>
    </reaction>
    <physiologicalReaction direction="left-to-right" evidence="4">
        <dbReference type="Rhea" id="RHEA:11933"/>
    </physiologicalReaction>
</comment>
<evidence type="ECO:0000256" key="4">
    <source>
        <dbReference type="ARBA" id="ARBA00050262"/>
    </source>
</evidence>
<comment type="caution">
    <text evidence="22">The sequence shown here is derived from an EMBL/GenBank/DDBJ whole genome shotgun (WGS) entry which is preliminary data.</text>
</comment>
<comment type="catalytic activity">
    <reaction evidence="7">
        <text>butan-2-one + hydrogen cyanide = 2-hydroxy-2-methylbutanenitrile</text>
        <dbReference type="Rhea" id="RHEA:77467"/>
        <dbReference type="ChEBI" id="CHEBI:18407"/>
        <dbReference type="ChEBI" id="CHEBI:28398"/>
        <dbReference type="ChEBI" id="CHEBI:60954"/>
    </reaction>
    <physiologicalReaction direction="right-to-left" evidence="7">
        <dbReference type="Rhea" id="RHEA:77469"/>
    </physiologicalReaction>
</comment>
<evidence type="ECO:0000256" key="10">
    <source>
        <dbReference type="ARBA" id="ARBA00052033"/>
    </source>
</evidence>
<dbReference type="Gene3D" id="3.40.50.1820">
    <property type="entry name" value="alpha/beta hydrolase"/>
    <property type="match status" value="1"/>
</dbReference>
<dbReference type="GO" id="GO:0080032">
    <property type="term" value="F:methyl jasmonate esterase activity"/>
    <property type="evidence" value="ECO:0007669"/>
    <property type="project" value="TreeGrafter"/>
</dbReference>
<comment type="catalytic activity">
    <reaction evidence="8">
        <text>a disubstituted aliphatic (S)-hydroxynitrile = a ketone + hydrogen cyanide</text>
        <dbReference type="Rhea" id="RHEA:56592"/>
        <dbReference type="ChEBI" id="CHEBI:17087"/>
        <dbReference type="ChEBI" id="CHEBI:18407"/>
        <dbReference type="ChEBI" id="CHEBI:140597"/>
        <dbReference type="EC" id="4.1.2.47"/>
    </reaction>
</comment>
<proteinExistence type="inferred from homology"/>
<comment type="catalytic activity">
    <reaction evidence="12">
        <text>2,2-dimethylpropanal + hydrogen cyanide = (2S)-2-hydroxy-3,3-dimethylbutanenitrile</text>
        <dbReference type="Rhea" id="RHEA:77407"/>
        <dbReference type="ChEBI" id="CHEBI:18407"/>
        <dbReference type="ChEBI" id="CHEBI:141557"/>
        <dbReference type="ChEBI" id="CHEBI:197355"/>
    </reaction>
</comment>
<dbReference type="GO" id="GO:0047606">
    <property type="term" value="F:(S)-hydroxynitrile lyase activity"/>
    <property type="evidence" value="ECO:0007669"/>
    <property type="project" value="UniProtKB-EC"/>
</dbReference>
<evidence type="ECO:0000256" key="11">
    <source>
        <dbReference type="ARBA" id="ARBA00052511"/>
    </source>
</evidence>
<evidence type="ECO:0000256" key="6">
    <source>
        <dbReference type="ARBA" id="ARBA00050608"/>
    </source>
</evidence>
<comment type="catalytic activity">
    <reaction evidence="6">
        <text>formylthiophene + hydrogen cyanide = (2R)-2-hydroxy-2-(thiophen-2-yl)acetonitrile</text>
        <dbReference type="Rhea" id="RHEA:77455"/>
        <dbReference type="ChEBI" id="CHEBI:18407"/>
        <dbReference type="ChEBI" id="CHEBI:87301"/>
        <dbReference type="ChEBI" id="CHEBI:197332"/>
    </reaction>
</comment>
<dbReference type="FunFam" id="3.40.50.1820:FF:000051">
    <property type="entry name" value="(S)-hydroxynitrile lyase"/>
    <property type="match status" value="1"/>
</dbReference>
<evidence type="ECO:0000256" key="19">
    <source>
        <dbReference type="ARBA" id="ARBA00078291"/>
    </source>
</evidence>
<reference evidence="22 23" key="1">
    <citation type="journal article" date="2020" name="bioRxiv">
        <title>Sequence and annotation of 42 cannabis genomes reveals extensive copy number variation in cannabinoid synthesis and pathogen resistance genes.</title>
        <authorList>
            <person name="Mckernan K.J."/>
            <person name="Helbert Y."/>
            <person name="Kane L.T."/>
            <person name="Ebling H."/>
            <person name="Zhang L."/>
            <person name="Liu B."/>
            <person name="Eaton Z."/>
            <person name="Mclaughlin S."/>
            <person name="Kingan S."/>
            <person name="Baybayan P."/>
            <person name="Concepcion G."/>
            <person name="Jordan M."/>
            <person name="Riva A."/>
            <person name="Barbazuk W."/>
            <person name="Harkins T."/>
        </authorList>
    </citation>
    <scope>NUCLEOTIDE SEQUENCE [LARGE SCALE GENOMIC DNA]</scope>
    <source>
        <strain evidence="23">cv. Jamaican Lion 4</strain>
        <tissue evidence="22">Leaf</tissue>
    </source>
</reference>
<evidence type="ECO:0000256" key="1">
    <source>
        <dbReference type="ARBA" id="ARBA00022801"/>
    </source>
</evidence>
<protein>
    <recommendedName>
        <fullName evidence="17">(S)-hydroxynitrile lyase</fullName>
        <ecNumber evidence="16">4.1.2.47</ecNumber>
    </recommendedName>
    <alternativeName>
        <fullName evidence="18">2-hydroxy-2-methylpropanenitrile lyase</fullName>
    </alternativeName>
    <alternativeName>
        <fullName evidence="19">Acetone cyanohydrin lyase</fullName>
    </alternativeName>
    <alternativeName>
        <fullName evidence="20">Hydroxynitrile lyase</fullName>
    </alternativeName>
</protein>
<sequence length="269" mass="29878">MEESNEIDYYKPHHHFVLVHGACHGAWSWYKLKPLLKAAGHRVTALDLAASGINMKSIKDVHSMLDYSQPLLDLMASLDPEEKVVLVGHSLGGLNIAMAMENFPHKISVAVFLTAFMPDTVNQPSYVLDQYCERSPPSGWLDTEFGPIETPKGPLTSMFFGPDFISTKLYQLTPKEDLELAMSLTRPGSLFIEDLCKAKKLSENSYGSVPIVFVICDQDLGIPLEFQKWMIQNGGVSDVVEIQGADHMPMFSKPKQTCDVLVNIASKFA</sequence>
<evidence type="ECO:0000256" key="17">
    <source>
        <dbReference type="ARBA" id="ARBA00069221"/>
    </source>
</evidence>
<dbReference type="GO" id="GO:0080030">
    <property type="term" value="F:methyl indole-3-acetate esterase activity"/>
    <property type="evidence" value="ECO:0007669"/>
    <property type="project" value="TreeGrafter"/>
</dbReference>
<evidence type="ECO:0000256" key="8">
    <source>
        <dbReference type="ARBA" id="ARBA00051735"/>
    </source>
</evidence>
<comment type="catalytic activity">
    <reaction evidence="2">
        <text>4-methoxybenzaldehyde + hydrogen cyanide = (2S)-2-hydroxy-2-(4-methoxyphenyl)acetonitrile</text>
        <dbReference type="Rhea" id="RHEA:77447"/>
        <dbReference type="ChEBI" id="CHEBI:18407"/>
        <dbReference type="ChEBI" id="CHEBI:28235"/>
        <dbReference type="ChEBI" id="CHEBI:197328"/>
    </reaction>
</comment>
<comment type="similarity">
    <text evidence="15">Belongs to the AB hydrolase superfamily. Hydroxynitrile lyase family.</text>
</comment>
<comment type="catalytic activity">
    <reaction evidence="13">
        <text>cyclohexanecarbaldehyde + hydrogen cyanide = (2S)-2-cyclohexyl-2-hydroxyacetonitrile</text>
        <dbReference type="Rhea" id="RHEA:77423"/>
        <dbReference type="ChEBI" id="CHEBI:18407"/>
        <dbReference type="ChEBI" id="CHEBI:197359"/>
        <dbReference type="ChEBI" id="CHEBI:197360"/>
    </reaction>
</comment>
<dbReference type="EC" id="4.1.2.47" evidence="16"/>
<comment type="catalytic activity">
    <reaction evidence="14">
        <text>an aromatic (S)-hydroxynitrile = an aromatic aldehyde + hydrogen cyanide</text>
        <dbReference type="Rhea" id="RHEA:54660"/>
        <dbReference type="ChEBI" id="CHEBI:18407"/>
        <dbReference type="ChEBI" id="CHEBI:33855"/>
        <dbReference type="ChEBI" id="CHEBI:138306"/>
        <dbReference type="EC" id="4.1.2.47"/>
    </reaction>
</comment>
<evidence type="ECO:0000256" key="3">
    <source>
        <dbReference type="ARBA" id="ARBA00050241"/>
    </source>
</evidence>
<organism evidence="22 23">
    <name type="scientific">Cannabis sativa</name>
    <name type="common">Hemp</name>
    <name type="synonym">Marijuana</name>
    <dbReference type="NCBI Taxonomy" id="3483"/>
    <lineage>
        <taxon>Eukaryota</taxon>
        <taxon>Viridiplantae</taxon>
        <taxon>Streptophyta</taxon>
        <taxon>Embryophyta</taxon>
        <taxon>Tracheophyta</taxon>
        <taxon>Spermatophyta</taxon>
        <taxon>Magnoliopsida</taxon>
        <taxon>eudicotyledons</taxon>
        <taxon>Gunneridae</taxon>
        <taxon>Pentapetalae</taxon>
        <taxon>rosids</taxon>
        <taxon>fabids</taxon>
        <taxon>Rosales</taxon>
        <taxon>Cannabaceae</taxon>
        <taxon>Cannabis</taxon>
    </lineage>
</organism>
<evidence type="ECO:0000313" key="23">
    <source>
        <dbReference type="Proteomes" id="UP000525078"/>
    </source>
</evidence>
<comment type="catalytic activity">
    <reaction evidence="10">
        <text>2-methylpropanal + hydrogen cyanide = (2S)-2-hydroxy-3-methylbutanenitrile</text>
        <dbReference type="Rhea" id="RHEA:77403"/>
        <dbReference type="ChEBI" id="CHEBI:18407"/>
        <dbReference type="ChEBI" id="CHEBI:48943"/>
        <dbReference type="ChEBI" id="CHEBI:197354"/>
    </reaction>
</comment>
<dbReference type="GO" id="GO:0080031">
    <property type="term" value="F:methyl salicylate esterase activity"/>
    <property type="evidence" value="ECO:0007669"/>
    <property type="project" value="TreeGrafter"/>
</dbReference>
<dbReference type="Proteomes" id="UP000525078">
    <property type="component" value="Unassembled WGS sequence"/>
</dbReference>
<evidence type="ECO:0000256" key="5">
    <source>
        <dbReference type="ARBA" id="ARBA00050358"/>
    </source>
</evidence>
<dbReference type="GO" id="GO:0009696">
    <property type="term" value="P:salicylic acid metabolic process"/>
    <property type="evidence" value="ECO:0007669"/>
    <property type="project" value="TreeGrafter"/>
</dbReference>
<evidence type="ECO:0000256" key="7">
    <source>
        <dbReference type="ARBA" id="ARBA00051647"/>
    </source>
</evidence>
<evidence type="ECO:0000256" key="16">
    <source>
        <dbReference type="ARBA" id="ARBA00066572"/>
    </source>
</evidence>
<evidence type="ECO:0000256" key="18">
    <source>
        <dbReference type="ARBA" id="ARBA00076040"/>
    </source>
</evidence>
<comment type="catalytic activity">
    <reaction evidence="5">
        <text>benzaldehyde + hydrogen cyanide = (S)-mandelonitrile</text>
        <dbReference type="Rhea" id="RHEA:77427"/>
        <dbReference type="ChEBI" id="CHEBI:17169"/>
        <dbReference type="ChEBI" id="CHEBI:18407"/>
        <dbReference type="ChEBI" id="CHEBI:36941"/>
    </reaction>
</comment>
<feature type="domain" description="AB hydrolase-1" evidence="21">
    <location>
        <begin position="16"/>
        <end position="259"/>
    </location>
</feature>
<dbReference type="SUPFAM" id="SSF53474">
    <property type="entry name" value="alpha/beta-Hydrolases"/>
    <property type="match status" value="1"/>
</dbReference>
<dbReference type="PANTHER" id="PTHR10992">
    <property type="entry name" value="METHYLESTERASE FAMILY MEMBER"/>
    <property type="match status" value="1"/>
</dbReference>
<comment type="catalytic activity">
    <reaction evidence="3">
        <text>a monosubstituted aliphatic (S)-hydroxynitrile = an aldehyde + hydrogen cyanide</text>
        <dbReference type="Rhea" id="RHEA:56588"/>
        <dbReference type="ChEBI" id="CHEBI:17478"/>
        <dbReference type="ChEBI" id="CHEBI:18407"/>
        <dbReference type="ChEBI" id="CHEBI:140596"/>
        <dbReference type="EC" id="4.1.2.47"/>
    </reaction>
</comment>
<dbReference type="InterPro" id="IPR045889">
    <property type="entry name" value="MES/HNL"/>
</dbReference>
<comment type="catalytic activity">
    <reaction evidence="11">
        <text>3-formylthiophene + hydrogen cyanide = (2S)-2-hydroxy-2-(thiophen-3-yl)acetonitrile</text>
        <dbReference type="Rhea" id="RHEA:77459"/>
        <dbReference type="ChEBI" id="CHEBI:18407"/>
        <dbReference type="ChEBI" id="CHEBI:87611"/>
        <dbReference type="ChEBI" id="CHEBI:197333"/>
    </reaction>
</comment>
<evidence type="ECO:0000259" key="21">
    <source>
        <dbReference type="Pfam" id="PF12697"/>
    </source>
</evidence>
<dbReference type="GO" id="GO:0009694">
    <property type="term" value="P:jasmonic acid metabolic process"/>
    <property type="evidence" value="ECO:0007669"/>
    <property type="project" value="TreeGrafter"/>
</dbReference>
<evidence type="ECO:0000256" key="12">
    <source>
        <dbReference type="ARBA" id="ARBA00052600"/>
    </source>
</evidence>
<evidence type="ECO:0000256" key="9">
    <source>
        <dbReference type="ARBA" id="ARBA00051977"/>
    </source>
</evidence>
<dbReference type="Pfam" id="PF12697">
    <property type="entry name" value="Abhydrolase_6"/>
    <property type="match status" value="1"/>
</dbReference>
<dbReference type="InterPro" id="IPR029058">
    <property type="entry name" value="AB_hydrolase_fold"/>
</dbReference>
<gene>
    <name evidence="22" type="ORF">F8388_017093</name>
</gene>
<evidence type="ECO:0000256" key="14">
    <source>
        <dbReference type="ARBA" id="ARBA00052826"/>
    </source>
</evidence>
<keyword evidence="1" id="KW-0378">Hydrolase</keyword>
<evidence type="ECO:0000256" key="15">
    <source>
        <dbReference type="ARBA" id="ARBA00060885"/>
    </source>
</evidence>
<evidence type="ECO:0000313" key="22">
    <source>
        <dbReference type="EMBL" id="KAF4380739.1"/>
    </source>
</evidence>
<dbReference type="InterPro" id="IPR000073">
    <property type="entry name" value="AB_hydrolase_1"/>
</dbReference>
<evidence type="ECO:0000256" key="13">
    <source>
        <dbReference type="ARBA" id="ARBA00052609"/>
    </source>
</evidence>
<dbReference type="PANTHER" id="PTHR10992:SF1083">
    <property type="entry name" value="METHYLESTERASE 1"/>
    <property type="match status" value="1"/>
</dbReference>
<comment type="catalytic activity">
    <reaction evidence="9">
        <text>acrolein + hydrogen cyanide = (2S)-2-hydroxybut-3-enenitrile</text>
        <dbReference type="Rhea" id="RHEA:77411"/>
        <dbReference type="ChEBI" id="CHEBI:15368"/>
        <dbReference type="ChEBI" id="CHEBI:18407"/>
        <dbReference type="ChEBI" id="CHEBI:197356"/>
    </reaction>
</comment>
<evidence type="ECO:0000256" key="2">
    <source>
        <dbReference type="ARBA" id="ARBA00050104"/>
    </source>
</evidence>
<accession>A0A7J6GF57</accession>
<dbReference type="EMBL" id="JAATIP010000064">
    <property type="protein sequence ID" value="KAF4380739.1"/>
    <property type="molecule type" value="Genomic_DNA"/>
</dbReference>
<name>A0A7J6GF57_CANSA</name>
<evidence type="ECO:0000256" key="20">
    <source>
        <dbReference type="ARBA" id="ARBA00079794"/>
    </source>
</evidence>